<dbReference type="GO" id="GO:0007265">
    <property type="term" value="P:Ras protein signal transduction"/>
    <property type="evidence" value="ECO:0007669"/>
    <property type="project" value="TreeGrafter"/>
</dbReference>
<keyword evidence="2" id="KW-1185">Reference proteome</keyword>
<evidence type="ECO:0000313" key="2">
    <source>
        <dbReference type="Proteomes" id="UP000289738"/>
    </source>
</evidence>
<reference evidence="1 2" key="1">
    <citation type="submission" date="2019-01" db="EMBL/GenBank/DDBJ databases">
        <title>Sequencing of cultivated peanut Arachis hypogaea provides insights into genome evolution and oil improvement.</title>
        <authorList>
            <person name="Chen X."/>
        </authorList>
    </citation>
    <scope>NUCLEOTIDE SEQUENCE [LARGE SCALE GENOMIC DNA]</scope>
    <source>
        <strain evidence="2">cv. Fuhuasheng</strain>
        <tissue evidence="1">Leaves</tissue>
    </source>
</reference>
<dbReference type="PANTHER" id="PTHR24007:SF10">
    <property type="entry name" value="BRAP2 RING ZNF UBP DOMAIN-CONTAINING PROTEIN 1"/>
    <property type="match status" value="1"/>
</dbReference>
<dbReference type="EMBL" id="SDMP01000019">
    <property type="protein sequence ID" value="RYQ91646.1"/>
    <property type="molecule type" value="Genomic_DNA"/>
</dbReference>
<dbReference type="Proteomes" id="UP000289738">
    <property type="component" value="Chromosome B09"/>
</dbReference>
<dbReference type="GO" id="GO:0005737">
    <property type="term" value="C:cytoplasm"/>
    <property type="evidence" value="ECO:0007669"/>
    <property type="project" value="TreeGrafter"/>
</dbReference>
<dbReference type="AlphaFoldDB" id="A0A444XPY2"/>
<sequence length="166" mass="19193">MCSRCSMPSSLEFASGMSATKGQRNAVPKVIFSTTCPIVKAHVIIFWLIVQPFYVLDRSGILTTLCDHSFQCPCVSKWTYLSCPVSRFFIPSSCFHIILDEYNCLLTSQLETQRQNILHDSDDEECLKILKNCWKAIHRMMGWTKFFLQCQSRQMLLRWLSGLMFS</sequence>
<name>A0A444XPY2_ARAHY</name>
<proteinExistence type="predicted"/>
<dbReference type="STRING" id="3818.A0A444XPY2"/>
<accession>A0A444XPY2</accession>
<gene>
    <name evidence="1" type="ORF">Ahy_B09g097634</name>
</gene>
<dbReference type="GO" id="GO:0016567">
    <property type="term" value="P:protein ubiquitination"/>
    <property type="evidence" value="ECO:0007669"/>
    <property type="project" value="TreeGrafter"/>
</dbReference>
<dbReference type="GO" id="GO:0061630">
    <property type="term" value="F:ubiquitin protein ligase activity"/>
    <property type="evidence" value="ECO:0007669"/>
    <property type="project" value="TreeGrafter"/>
</dbReference>
<comment type="caution">
    <text evidence="1">The sequence shown here is derived from an EMBL/GenBank/DDBJ whole genome shotgun (WGS) entry which is preliminary data.</text>
</comment>
<protein>
    <submittedName>
        <fullName evidence="1">Uncharacterized protein</fullName>
    </submittedName>
</protein>
<dbReference type="PANTHER" id="PTHR24007">
    <property type="entry name" value="BRCA1-ASSOCIATED PROTEIN"/>
    <property type="match status" value="1"/>
</dbReference>
<evidence type="ECO:0000313" key="1">
    <source>
        <dbReference type="EMBL" id="RYQ91646.1"/>
    </source>
</evidence>
<organism evidence="1 2">
    <name type="scientific">Arachis hypogaea</name>
    <name type="common">Peanut</name>
    <dbReference type="NCBI Taxonomy" id="3818"/>
    <lineage>
        <taxon>Eukaryota</taxon>
        <taxon>Viridiplantae</taxon>
        <taxon>Streptophyta</taxon>
        <taxon>Embryophyta</taxon>
        <taxon>Tracheophyta</taxon>
        <taxon>Spermatophyta</taxon>
        <taxon>Magnoliopsida</taxon>
        <taxon>eudicotyledons</taxon>
        <taxon>Gunneridae</taxon>
        <taxon>Pentapetalae</taxon>
        <taxon>rosids</taxon>
        <taxon>fabids</taxon>
        <taxon>Fabales</taxon>
        <taxon>Fabaceae</taxon>
        <taxon>Papilionoideae</taxon>
        <taxon>50 kb inversion clade</taxon>
        <taxon>dalbergioids sensu lato</taxon>
        <taxon>Dalbergieae</taxon>
        <taxon>Pterocarpus clade</taxon>
        <taxon>Arachis</taxon>
    </lineage>
</organism>